<feature type="domain" description="RecF/RecN/SMC N-terminal" evidence="10">
    <location>
        <begin position="2"/>
        <end position="508"/>
    </location>
</feature>
<reference evidence="11 12" key="1">
    <citation type="submission" date="2022-01" db="EMBL/GenBank/DDBJ databases">
        <title>Collection of gut derived symbiotic bacterial strains cultured from healthy donors.</title>
        <authorList>
            <person name="Lin H."/>
            <person name="Kohout C."/>
            <person name="Waligurski E."/>
            <person name="Pamer E.G."/>
        </authorList>
    </citation>
    <scope>NUCLEOTIDE SEQUENCE [LARGE SCALE GENOMIC DNA]</scope>
    <source>
        <strain evidence="11 12">DFI.7.58</strain>
    </source>
</reference>
<dbReference type="InterPro" id="IPR027417">
    <property type="entry name" value="P-loop_NTPase"/>
</dbReference>
<dbReference type="PANTHER" id="PTHR11059:SF0">
    <property type="entry name" value="DNA REPAIR PROTEIN RECN"/>
    <property type="match status" value="1"/>
</dbReference>
<evidence type="ECO:0000259" key="10">
    <source>
        <dbReference type="Pfam" id="PF02463"/>
    </source>
</evidence>
<comment type="function">
    <text evidence="1 9">May be involved in recombinational repair of damaged DNA.</text>
</comment>
<dbReference type="RefSeq" id="WP_237966758.1">
    <property type="nucleotide sequence ID" value="NZ_JAKNHQ010000009.1"/>
</dbReference>
<organism evidence="11 12">
    <name type="scientific">Anaeromassilibacillus senegalensis</name>
    <dbReference type="NCBI Taxonomy" id="1673717"/>
    <lineage>
        <taxon>Bacteria</taxon>
        <taxon>Bacillati</taxon>
        <taxon>Bacillota</taxon>
        <taxon>Clostridia</taxon>
        <taxon>Eubacteriales</taxon>
        <taxon>Acutalibacteraceae</taxon>
        <taxon>Anaeromassilibacillus</taxon>
    </lineage>
</organism>
<keyword evidence="6" id="KW-0067">ATP-binding</keyword>
<keyword evidence="12" id="KW-1185">Reference proteome</keyword>
<dbReference type="InterPro" id="IPR004604">
    <property type="entry name" value="DNA_recomb/repair_RecN"/>
</dbReference>
<dbReference type="InterPro" id="IPR003395">
    <property type="entry name" value="RecF/RecN/SMC_N"/>
</dbReference>
<keyword evidence="7 9" id="KW-0234">DNA repair</keyword>
<evidence type="ECO:0000313" key="11">
    <source>
        <dbReference type="EMBL" id="MCG4610842.1"/>
    </source>
</evidence>
<keyword evidence="4" id="KW-0547">Nucleotide-binding</keyword>
<evidence type="ECO:0000256" key="3">
    <source>
        <dbReference type="ARBA" id="ARBA00021315"/>
    </source>
</evidence>
<comment type="caution">
    <text evidence="11">The sequence shown here is derived from an EMBL/GenBank/DDBJ whole genome shotgun (WGS) entry which is preliminary data.</text>
</comment>
<dbReference type="CDD" id="cd03241">
    <property type="entry name" value="ABC_RecN"/>
    <property type="match status" value="2"/>
</dbReference>
<evidence type="ECO:0000256" key="8">
    <source>
        <dbReference type="ARBA" id="ARBA00033408"/>
    </source>
</evidence>
<dbReference type="Gene3D" id="3.40.50.300">
    <property type="entry name" value="P-loop containing nucleotide triphosphate hydrolases"/>
    <property type="match status" value="2"/>
</dbReference>
<evidence type="ECO:0000256" key="6">
    <source>
        <dbReference type="ARBA" id="ARBA00022840"/>
    </source>
</evidence>
<dbReference type="NCBIfam" id="TIGR00634">
    <property type="entry name" value="recN"/>
    <property type="match status" value="1"/>
</dbReference>
<evidence type="ECO:0000256" key="1">
    <source>
        <dbReference type="ARBA" id="ARBA00003618"/>
    </source>
</evidence>
<dbReference type="PIRSF" id="PIRSF003128">
    <property type="entry name" value="RecN"/>
    <property type="match status" value="1"/>
</dbReference>
<gene>
    <name evidence="11" type="primary">recN</name>
    <name evidence="11" type="ORF">L0P57_07830</name>
</gene>
<evidence type="ECO:0000256" key="7">
    <source>
        <dbReference type="ARBA" id="ARBA00023204"/>
    </source>
</evidence>
<dbReference type="Pfam" id="PF02463">
    <property type="entry name" value="SMC_N"/>
    <property type="match status" value="1"/>
</dbReference>
<evidence type="ECO:0000313" key="12">
    <source>
        <dbReference type="Proteomes" id="UP001298681"/>
    </source>
</evidence>
<dbReference type="EMBL" id="JAKNHQ010000009">
    <property type="protein sequence ID" value="MCG4610842.1"/>
    <property type="molecule type" value="Genomic_DNA"/>
</dbReference>
<evidence type="ECO:0000256" key="4">
    <source>
        <dbReference type="ARBA" id="ARBA00022741"/>
    </source>
</evidence>
<name>A0ABS9MJ54_9FIRM</name>
<evidence type="ECO:0000256" key="9">
    <source>
        <dbReference type="PIRNR" id="PIRNR003128"/>
    </source>
</evidence>
<sequence>MLTQLYIENIAVIERASIDFQGGFNVLTGETGAGKSILIDSLHAVLGERTSRDLIRTGARSAFVSATFSDVEENVLEAIRELGYAAEEDGTLLLQREISAEGKSSCRINSRPATVSVLREIGAQLINIHGQHESYGLLSPESHMGYLDRMGVPQALLQAYQEAYCHMNRVKKELEGFQMDEAQKARQIDLLTYQIGELEAAQLRPGEQEELTERRDLYRNSEKIAGALQAAKLALDGEDEAEGALSAVTDAADALADAGRYLPAAASLEERLRSVQYELEDCNTEIGSLADGLEYDPEELEQIEGRLDQLYRLGLKYGGSVEEMLAFLEDCKKQLSDIELSDAHIARLTKEHQEAEAEAWRCAKALSAKRQEVAALFAKRVQEELTFLDMPNVTFLVQREEGALSPSGCDRVQFLISTNPGEPAKPLAKIASGGELSRIMLAIKTVLAGTDHIGTLIFDEIDTGISGSAAQKVGLKLREVSRTRQVICVTHLAQIASLADAHFRIKKHVEHDRTYTNVTALDHEGRKRELARIMGGTEITELLLQNAEEMLQMAKKTP</sequence>
<keyword evidence="5 9" id="KW-0227">DNA damage</keyword>
<dbReference type="Proteomes" id="UP001298681">
    <property type="component" value="Unassembled WGS sequence"/>
</dbReference>
<dbReference type="PANTHER" id="PTHR11059">
    <property type="entry name" value="DNA REPAIR PROTEIN RECN"/>
    <property type="match status" value="1"/>
</dbReference>
<proteinExistence type="inferred from homology"/>
<accession>A0ABS9MJ54</accession>
<comment type="similarity">
    <text evidence="2 9">Belongs to the RecN family.</text>
</comment>
<evidence type="ECO:0000256" key="5">
    <source>
        <dbReference type="ARBA" id="ARBA00022763"/>
    </source>
</evidence>
<dbReference type="SUPFAM" id="SSF52540">
    <property type="entry name" value="P-loop containing nucleoside triphosphate hydrolases"/>
    <property type="match status" value="2"/>
</dbReference>
<protein>
    <recommendedName>
        <fullName evidence="3 9">DNA repair protein RecN</fullName>
    </recommendedName>
    <alternativeName>
        <fullName evidence="8 9">Recombination protein N</fullName>
    </alternativeName>
</protein>
<evidence type="ECO:0000256" key="2">
    <source>
        <dbReference type="ARBA" id="ARBA00009441"/>
    </source>
</evidence>